<comment type="subcellular location">
    <subcellularLocation>
        <location evidence="1">Membrane</location>
        <topology evidence="1">Multi-pass membrane protein</topology>
    </subcellularLocation>
</comment>
<dbReference type="InterPro" id="IPR033308">
    <property type="entry name" value="PGAP5/Cdc1/Ted1"/>
</dbReference>
<reference evidence="7 8" key="1">
    <citation type="journal article" date="2023" name="Hortic Res">
        <title>Pangenome of water caltrop reveals structural variations and asymmetric subgenome divergence after allopolyploidization.</title>
        <authorList>
            <person name="Zhang X."/>
            <person name="Chen Y."/>
            <person name="Wang L."/>
            <person name="Yuan Y."/>
            <person name="Fang M."/>
            <person name="Shi L."/>
            <person name="Lu R."/>
            <person name="Comes H.P."/>
            <person name="Ma Y."/>
            <person name="Chen Y."/>
            <person name="Huang G."/>
            <person name="Zhou Y."/>
            <person name="Zheng Z."/>
            <person name="Qiu Y."/>
        </authorList>
    </citation>
    <scope>NUCLEOTIDE SEQUENCE [LARGE SCALE GENOMIC DNA]</scope>
    <source>
        <strain evidence="7">F231</strain>
    </source>
</reference>
<dbReference type="Gene3D" id="3.60.21.10">
    <property type="match status" value="1"/>
</dbReference>
<evidence type="ECO:0000313" key="8">
    <source>
        <dbReference type="Proteomes" id="UP001346149"/>
    </source>
</evidence>
<keyword evidence="4 5" id="KW-0472">Membrane</keyword>
<dbReference type="Pfam" id="PF00149">
    <property type="entry name" value="Metallophos"/>
    <property type="match status" value="1"/>
</dbReference>
<dbReference type="Proteomes" id="UP001346149">
    <property type="component" value="Unassembled WGS sequence"/>
</dbReference>
<feature type="transmembrane region" description="Helical" evidence="5">
    <location>
        <begin position="513"/>
        <end position="533"/>
    </location>
</feature>
<keyword evidence="3 5" id="KW-1133">Transmembrane helix</keyword>
<evidence type="ECO:0000256" key="1">
    <source>
        <dbReference type="ARBA" id="ARBA00004141"/>
    </source>
</evidence>
<evidence type="ECO:0000256" key="5">
    <source>
        <dbReference type="SAM" id="Phobius"/>
    </source>
</evidence>
<proteinExistence type="predicted"/>
<dbReference type="AlphaFoldDB" id="A0AAN7R456"/>
<organism evidence="7 8">
    <name type="scientific">Trapa natans</name>
    <name type="common">Water chestnut</name>
    <dbReference type="NCBI Taxonomy" id="22666"/>
    <lineage>
        <taxon>Eukaryota</taxon>
        <taxon>Viridiplantae</taxon>
        <taxon>Streptophyta</taxon>
        <taxon>Embryophyta</taxon>
        <taxon>Tracheophyta</taxon>
        <taxon>Spermatophyta</taxon>
        <taxon>Magnoliopsida</taxon>
        <taxon>eudicotyledons</taxon>
        <taxon>Gunneridae</taxon>
        <taxon>Pentapetalae</taxon>
        <taxon>rosids</taxon>
        <taxon>malvids</taxon>
        <taxon>Myrtales</taxon>
        <taxon>Lythraceae</taxon>
        <taxon>Trapa</taxon>
    </lineage>
</organism>
<evidence type="ECO:0000256" key="2">
    <source>
        <dbReference type="ARBA" id="ARBA00022692"/>
    </source>
</evidence>
<dbReference type="GO" id="GO:0005783">
    <property type="term" value="C:endoplasmic reticulum"/>
    <property type="evidence" value="ECO:0007669"/>
    <property type="project" value="TreeGrafter"/>
</dbReference>
<accession>A0AAN7R456</accession>
<evidence type="ECO:0000259" key="6">
    <source>
        <dbReference type="Pfam" id="PF00149"/>
    </source>
</evidence>
<dbReference type="InterPro" id="IPR029052">
    <property type="entry name" value="Metallo-depent_PP-like"/>
</dbReference>
<dbReference type="SUPFAM" id="SSF56300">
    <property type="entry name" value="Metallo-dependent phosphatases"/>
    <property type="match status" value="1"/>
</dbReference>
<feature type="domain" description="Calcineurin-like phosphoesterase" evidence="6">
    <location>
        <begin position="59"/>
        <end position="299"/>
    </location>
</feature>
<evidence type="ECO:0000256" key="3">
    <source>
        <dbReference type="ARBA" id="ARBA00022989"/>
    </source>
</evidence>
<dbReference type="EMBL" id="JAXQNO010000009">
    <property type="protein sequence ID" value="KAK4791674.1"/>
    <property type="molecule type" value="Genomic_DNA"/>
</dbReference>
<gene>
    <name evidence="7" type="ORF">SAY86_032087</name>
</gene>
<dbReference type="GO" id="GO:0016787">
    <property type="term" value="F:hydrolase activity"/>
    <property type="evidence" value="ECO:0007669"/>
    <property type="project" value="InterPro"/>
</dbReference>
<dbReference type="InterPro" id="IPR004843">
    <property type="entry name" value="Calcineurin-like_PHP"/>
</dbReference>
<comment type="caution">
    <text evidence="7">The sequence shown here is derived from an EMBL/GenBank/DDBJ whole genome shotgun (WGS) entry which is preliminary data.</text>
</comment>
<dbReference type="FunFam" id="3.60.21.10:FF:000050">
    <property type="entry name" value="Calcineurin-like metallo-phosphoesterase superfamily protein"/>
    <property type="match status" value="1"/>
</dbReference>
<feature type="transmembrane region" description="Helical" evidence="5">
    <location>
        <begin position="365"/>
        <end position="384"/>
    </location>
</feature>
<dbReference type="PANTHER" id="PTHR13315">
    <property type="entry name" value="METALLO PHOSPHOESTERASE RELATED"/>
    <property type="match status" value="1"/>
</dbReference>
<keyword evidence="2 5" id="KW-0812">Transmembrane</keyword>
<sequence>MKQRDVTGLLCFTWATTLLYGEMFAFWVPYLWSCSWPHHHLHPSGSGMEERGNQNDYAKIVVLADPQLMDKTSLHLAPKSLLLETAQFYTDLYMRRAYLGSIRPFRPDAVIFLGDYFDGGSFLSDEEWQDSLHRFKHIFDLKAQGRHADFQVYYIPGNHDIGYAILHPHKPQVISRYESEFGERNYKFRVGNAEFIVVDAQTLDAYPPEKRASASWDFVKNVSSDSHSTCRVLLTHIPLHRPDGTDCGSNRRSPIINQRIQRAIQDQGILYQNYVTEESSKDLLDLIQPVLVLSGHDHDQCAVKHESKSGTIEEITLGTISWQMGNLFPSFMLISIHNFSESNASSSSSHEAVLTELCFLPIQTYIYIWYLALFVLTIFALLFWPTNSTSGWSQLVATFSSFRQVLSSNFLGEGRKEKTDDEDCEYEEIWDAEGYMHLMKKSSNHPHARTADKASIERGSAVIRPTARKLNQDEDSFANLDINIDGGLDLNAKMIPKSSRSISTVVIQRLVRLLRMLTVIAAVNVPLYMMLLFKDWNDQ</sequence>
<dbReference type="PANTHER" id="PTHR13315:SF4">
    <property type="entry name" value="METALLOPHOSPHOESTERASE, ISOFORM E"/>
    <property type="match status" value="1"/>
</dbReference>
<evidence type="ECO:0000256" key="4">
    <source>
        <dbReference type="ARBA" id="ARBA00023136"/>
    </source>
</evidence>
<name>A0AAN7R456_TRANT</name>
<dbReference type="CDD" id="cd07384">
    <property type="entry name" value="MPP_Cdc1_like"/>
    <property type="match status" value="1"/>
</dbReference>
<evidence type="ECO:0000313" key="7">
    <source>
        <dbReference type="EMBL" id="KAK4791674.1"/>
    </source>
</evidence>
<keyword evidence="8" id="KW-1185">Reference proteome</keyword>
<dbReference type="GO" id="GO:0016020">
    <property type="term" value="C:membrane"/>
    <property type="evidence" value="ECO:0007669"/>
    <property type="project" value="UniProtKB-SubCell"/>
</dbReference>
<dbReference type="GO" id="GO:0006506">
    <property type="term" value="P:GPI anchor biosynthetic process"/>
    <property type="evidence" value="ECO:0007669"/>
    <property type="project" value="InterPro"/>
</dbReference>
<protein>
    <recommendedName>
        <fullName evidence="6">Calcineurin-like phosphoesterase domain-containing protein</fullName>
    </recommendedName>
</protein>